<comment type="subcellular location">
    <subcellularLocation>
        <location evidence="1">Cell membrane</location>
        <topology evidence="1">Peripheral membrane protein</topology>
        <orientation evidence="1">Cytoplasmic side</orientation>
    </subcellularLocation>
</comment>
<reference evidence="17 18" key="1">
    <citation type="submission" date="2023-10" db="EMBL/GenBank/DDBJ databases">
        <title>Screening of Alkalihalobacillus lindianensis BZ-TG-R113 and Its Alleviation of Salt Stress on Rapeseed Growth.</title>
        <authorList>
            <person name="Zhao B."/>
            <person name="Guo T."/>
        </authorList>
    </citation>
    <scope>NUCLEOTIDE SEQUENCE [LARGE SCALE GENOMIC DNA]</scope>
    <source>
        <strain evidence="17 18">BZ-TG-R113</strain>
    </source>
</reference>
<evidence type="ECO:0000256" key="14">
    <source>
        <dbReference type="SAM" id="MobiDB-lite"/>
    </source>
</evidence>
<dbReference type="SMART" id="SM00962">
    <property type="entry name" value="SRP54"/>
    <property type="match status" value="1"/>
</dbReference>
<evidence type="ECO:0000256" key="4">
    <source>
        <dbReference type="ARBA" id="ARBA00022448"/>
    </source>
</evidence>
<dbReference type="PANTHER" id="PTHR43134">
    <property type="entry name" value="SIGNAL RECOGNITION PARTICLE RECEPTOR SUBUNIT ALPHA"/>
    <property type="match status" value="1"/>
</dbReference>
<evidence type="ECO:0000256" key="6">
    <source>
        <dbReference type="ARBA" id="ARBA00022741"/>
    </source>
</evidence>
<dbReference type="Gene3D" id="1.20.120.1380">
    <property type="entry name" value="Flagellar FlhF biosynthesis protein, N domain"/>
    <property type="match status" value="1"/>
</dbReference>
<keyword evidence="17" id="KW-0282">Flagellum</keyword>
<keyword evidence="17" id="KW-0969">Cilium</keyword>
<comment type="function">
    <text evidence="12">Necessary for flagellar biosynthesis. May be involved in translocation of the flagellum.</text>
</comment>
<dbReference type="CDD" id="cd17873">
    <property type="entry name" value="FlhF"/>
    <property type="match status" value="1"/>
</dbReference>
<name>A0ABU3XC32_9BACI</name>
<keyword evidence="4" id="KW-0813">Transport</keyword>
<evidence type="ECO:0000256" key="10">
    <source>
        <dbReference type="ARBA" id="ARBA00023136"/>
    </source>
</evidence>
<comment type="similarity">
    <text evidence="2">Belongs to the GTP-binding SRP family.</text>
</comment>
<keyword evidence="6" id="KW-0547">Nucleotide-binding</keyword>
<comment type="caution">
    <text evidence="17">The sequence shown here is derived from an EMBL/GenBank/DDBJ whole genome shotgun (WGS) entry which is preliminary data.</text>
</comment>
<keyword evidence="17" id="KW-0966">Cell projection</keyword>
<dbReference type="InterPro" id="IPR047040">
    <property type="entry name" value="FlhF__GTPase_dom"/>
</dbReference>
<gene>
    <name evidence="17" type="primary">flhF</name>
    <name evidence="17" type="ORF">RYX56_13865</name>
</gene>
<evidence type="ECO:0000256" key="8">
    <source>
        <dbReference type="ARBA" id="ARBA00022927"/>
    </source>
</evidence>
<dbReference type="SUPFAM" id="SSF52540">
    <property type="entry name" value="P-loop containing nucleoside triphosphate hydrolases"/>
    <property type="match status" value="1"/>
</dbReference>
<keyword evidence="18" id="KW-1185">Reference proteome</keyword>
<feature type="region of interest" description="Disordered" evidence="14">
    <location>
        <begin position="61"/>
        <end position="84"/>
    </location>
</feature>
<evidence type="ECO:0000256" key="1">
    <source>
        <dbReference type="ARBA" id="ARBA00004413"/>
    </source>
</evidence>
<evidence type="ECO:0000313" key="17">
    <source>
        <dbReference type="EMBL" id="MDV2685447.1"/>
    </source>
</evidence>
<dbReference type="InterPro" id="IPR003593">
    <property type="entry name" value="AAA+_ATPase"/>
</dbReference>
<dbReference type="Pfam" id="PF00448">
    <property type="entry name" value="SRP54"/>
    <property type="match status" value="1"/>
</dbReference>
<keyword evidence="8" id="KW-0653">Protein transport</keyword>
<keyword evidence="5" id="KW-1003">Cell membrane</keyword>
<evidence type="ECO:0000256" key="7">
    <source>
        <dbReference type="ARBA" id="ARBA00022795"/>
    </source>
</evidence>
<dbReference type="EMBL" id="JAWJBA010000004">
    <property type="protein sequence ID" value="MDV2685447.1"/>
    <property type="molecule type" value="Genomic_DNA"/>
</dbReference>
<evidence type="ECO:0000256" key="9">
    <source>
        <dbReference type="ARBA" id="ARBA00023134"/>
    </source>
</evidence>
<evidence type="ECO:0000313" key="18">
    <source>
        <dbReference type="Proteomes" id="UP001287282"/>
    </source>
</evidence>
<dbReference type="PANTHER" id="PTHR43134:SF3">
    <property type="entry name" value="FLAGELLAR BIOSYNTHESIS PROTEIN FLHF"/>
    <property type="match status" value="1"/>
</dbReference>
<dbReference type="Gene3D" id="3.40.50.300">
    <property type="entry name" value="P-loop containing nucleotide triphosphate hydrolases"/>
    <property type="match status" value="1"/>
</dbReference>
<accession>A0ABU3XC32</accession>
<dbReference type="SMART" id="SM00382">
    <property type="entry name" value="AAA"/>
    <property type="match status" value="1"/>
</dbReference>
<evidence type="ECO:0000256" key="2">
    <source>
        <dbReference type="ARBA" id="ARBA00008531"/>
    </source>
</evidence>
<proteinExistence type="inferred from homology"/>
<evidence type="ECO:0000256" key="11">
    <source>
        <dbReference type="ARBA" id="ARBA00023225"/>
    </source>
</evidence>
<feature type="domain" description="AAA+ ATPase" evidence="15">
    <location>
        <begin position="183"/>
        <end position="330"/>
    </location>
</feature>
<evidence type="ECO:0000256" key="13">
    <source>
        <dbReference type="NCBIfam" id="TIGR03499"/>
    </source>
</evidence>
<sequence>MKVKKYTANTMHEAMKQIRVELGDEAVILSSKEVESGGFLGFFTTKKIEVVAAVDPVPDSKPLTKEKPQIKPVGNRNPSITQTHGADQRLMKEVEELKRLVKGIHSTSNQVEQQYPAPFQKIEDRLKAHGVSESIRLELLKNLLKDWYNKVDENRTSVNLEAEASEFLLSELSTVPVKGLTFEKKVINIVGPTGVGKTTTIAKIAAECVLKQQKKVVLITTDTYRIAAVDQLKTYAKILNIPIEVAYSVEDFKKAKEQYQHYDVILVDSAGRNFRNKLYVEELSKVMDFNEEAETILVLALTSKYEDMKKIISQFSLIPIKQVIFTKRDETSSYGAFINVPLEYGLGVAYITNGQNVPDDMSEATIHQLVEPLFTGDHDE</sequence>
<dbReference type="NCBIfam" id="TIGR03499">
    <property type="entry name" value="FlhF"/>
    <property type="match status" value="1"/>
</dbReference>
<evidence type="ECO:0000259" key="16">
    <source>
        <dbReference type="SMART" id="SM00962"/>
    </source>
</evidence>
<dbReference type="InterPro" id="IPR000897">
    <property type="entry name" value="SRP54_GTPase_dom"/>
</dbReference>
<dbReference type="Proteomes" id="UP001287282">
    <property type="component" value="Unassembled WGS sequence"/>
</dbReference>
<evidence type="ECO:0000256" key="5">
    <source>
        <dbReference type="ARBA" id="ARBA00022475"/>
    </source>
</evidence>
<evidence type="ECO:0000256" key="12">
    <source>
        <dbReference type="ARBA" id="ARBA00025337"/>
    </source>
</evidence>
<protein>
    <recommendedName>
        <fullName evidence="3 13">Flagellar biosynthesis protein FlhF</fullName>
    </recommendedName>
</protein>
<evidence type="ECO:0000259" key="15">
    <source>
        <dbReference type="SMART" id="SM00382"/>
    </source>
</evidence>
<keyword evidence="10" id="KW-0472">Membrane</keyword>
<dbReference type="InterPro" id="IPR027417">
    <property type="entry name" value="P-loop_NTPase"/>
</dbReference>
<dbReference type="InterPro" id="IPR020006">
    <property type="entry name" value="FlhF"/>
</dbReference>
<dbReference type="RefSeq" id="WP_317122629.1">
    <property type="nucleotide sequence ID" value="NZ_JAWJBA010000004.1"/>
</dbReference>
<keyword evidence="11" id="KW-1006">Bacterial flagellum protein export</keyword>
<organism evidence="17 18">
    <name type="scientific">Alkalihalophilus lindianensis</name>
    <dbReference type="NCBI Taxonomy" id="1630542"/>
    <lineage>
        <taxon>Bacteria</taxon>
        <taxon>Bacillati</taxon>
        <taxon>Bacillota</taxon>
        <taxon>Bacilli</taxon>
        <taxon>Bacillales</taxon>
        <taxon>Bacillaceae</taxon>
        <taxon>Alkalihalophilus</taxon>
    </lineage>
</organism>
<feature type="domain" description="SRP54-type proteins GTP-binding" evidence="16">
    <location>
        <begin position="184"/>
        <end position="375"/>
    </location>
</feature>
<keyword evidence="9" id="KW-0342">GTP-binding</keyword>
<keyword evidence="7" id="KW-1005">Bacterial flagellum biogenesis</keyword>
<evidence type="ECO:0000256" key="3">
    <source>
        <dbReference type="ARBA" id="ARBA00014919"/>
    </source>
</evidence>